<dbReference type="GO" id="GO:0016094">
    <property type="term" value="P:polyprenol biosynthetic process"/>
    <property type="evidence" value="ECO:0007669"/>
    <property type="project" value="TreeGrafter"/>
</dbReference>
<name>A0A3P1VBW9_9STRE</name>
<protein>
    <recommendedName>
        <fullName evidence="2">Isoprenyl transferase</fullName>
        <ecNumber evidence="2">2.5.1.-</ecNumber>
    </recommendedName>
</protein>
<dbReference type="PANTHER" id="PTHR10291">
    <property type="entry name" value="DEHYDRODOLICHYL DIPHOSPHATE SYNTHASE FAMILY MEMBER"/>
    <property type="match status" value="1"/>
</dbReference>
<dbReference type="EC" id="2.5.1.-" evidence="2"/>
<dbReference type="PROSITE" id="PS01066">
    <property type="entry name" value="UPP_SYNTHASE"/>
    <property type="match status" value="1"/>
</dbReference>
<dbReference type="GO" id="GO:0000287">
    <property type="term" value="F:magnesium ion binding"/>
    <property type="evidence" value="ECO:0007669"/>
    <property type="project" value="UniProtKB-UniRule"/>
</dbReference>
<dbReference type="GO" id="GO:0030145">
    <property type="term" value="F:manganese ion binding"/>
    <property type="evidence" value="ECO:0007669"/>
    <property type="project" value="TreeGrafter"/>
</dbReference>
<keyword evidence="1 2" id="KW-0808">Transferase</keyword>
<reference evidence="3 4" key="1">
    <citation type="submission" date="2018-11" db="EMBL/GenBank/DDBJ databases">
        <title>Genomes From Bacteria Associated with the Canine Oral Cavity: a Test Case for Automated Genome-Based Taxonomic Assignment.</title>
        <authorList>
            <person name="Coil D.A."/>
            <person name="Jospin G."/>
            <person name="Darling A.E."/>
            <person name="Wallis C."/>
            <person name="Davis I.J."/>
            <person name="Harris S."/>
            <person name="Eisen J.A."/>
            <person name="Holcombe L.J."/>
            <person name="O'Flynn C."/>
        </authorList>
    </citation>
    <scope>NUCLEOTIDE SEQUENCE [LARGE SCALE GENOMIC DNA]</scope>
    <source>
        <strain evidence="3 4">OH4621_COT-116</strain>
    </source>
</reference>
<dbReference type="STRING" id="1123309.GCA_000377005_00712"/>
<feature type="binding site" evidence="2">
    <location>
        <position position="40"/>
    </location>
    <ligand>
        <name>substrate</name>
    </ligand>
</feature>
<dbReference type="InterPro" id="IPR001441">
    <property type="entry name" value="UPP_synth-like"/>
</dbReference>
<dbReference type="NCBIfam" id="TIGR00055">
    <property type="entry name" value="uppS"/>
    <property type="match status" value="1"/>
</dbReference>
<gene>
    <name evidence="3" type="ORF">EII38_05255</name>
</gene>
<dbReference type="InterPro" id="IPR036424">
    <property type="entry name" value="UPP_synth-like_sf"/>
</dbReference>
<feature type="binding site" evidence="2">
    <location>
        <begin position="28"/>
        <end position="31"/>
    </location>
    <ligand>
        <name>substrate</name>
    </ligand>
</feature>
<dbReference type="EMBL" id="RQZA01000003">
    <property type="protein sequence ID" value="RRD31704.1"/>
    <property type="molecule type" value="Genomic_DNA"/>
</dbReference>
<comment type="function">
    <text evidence="2">Catalyzes the condensation of isopentenyl diphosphate (IPP) with allylic pyrophosphates generating different type of terpenoids.</text>
</comment>
<feature type="binding site" evidence="2">
    <location>
        <begin position="72"/>
        <end position="74"/>
    </location>
    <ligand>
        <name>substrate</name>
    </ligand>
</feature>
<feature type="binding site" evidence="2">
    <location>
        <position position="32"/>
    </location>
    <ligand>
        <name>substrate</name>
    </ligand>
</feature>
<dbReference type="AlphaFoldDB" id="A0A3P1VBW9"/>
<sequence length="251" mass="28987">MFTFGFRKKEKDELVLDIPKHIAIIMDGNGRWAKKRMQPRIMGHKAGMDALQKVTKAASDMGVKVLTVYAFSTENWSRPEKEVKFIMNLPVEFYDKYVPDLHANNVRIQMIGDHDRLPEATMTALYRAENKTKNNTGLILNFALNYGGRDEITKAVRSIVQDTLDAKFNPGDIDEELIADYLYTGCLPDKLRDPDLVIRTSGEQRLSNFLPWQTAYSELYFTDIAWPDFDEIALRTAIEEYNRRHRRFGGI</sequence>
<evidence type="ECO:0000313" key="4">
    <source>
        <dbReference type="Proteomes" id="UP000281771"/>
    </source>
</evidence>
<keyword evidence="2" id="KW-0460">Magnesium</keyword>
<comment type="similarity">
    <text evidence="2">Belongs to the UPP synthase family.</text>
</comment>
<organism evidence="3 4">
    <name type="scientific">Streptococcus minor</name>
    <dbReference type="NCBI Taxonomy" id="229549"/>
    <lineage>
        <taxon>Bacteria</taxon>
        <taxon>Bacillati</taxon>
        <taxon>Bacillota</taxon>
        <taxon>Bacilli</taxon>
        <taxon>Lactobacillales</taxon>
        <taxon>Streptococcaceae</taxon>
        <taxon>Streptococcus</taxon>
    </lineage>
</organism>
<evidence type="ECO:0000256" key="1">
    <source>
        <dbReference type="ARBA" id="ARBA00022679"/>
    </source>
</evidence>
<evidence type="ECO:0000313" key="3">
    <source>
        <dbReference type="EMBL" id="RRD31704.1"/>
    </source>
</evidence>
<evidence type="ECO:0000256" key="2">
    <source>
        <dbReference type="HAMAP-Rule" id="MF_01139"/>
    </source>
</evidence>
<dbReference type="CDD" id="cd00475">
    <property type="entry name" value="Cis_IPPS"/>
    <property type="match status" value="1"/>
</dbReference>
<feature type="active site" description="Proton acceptor" evidence="2">
    <location>
        <position position="75"/>
    </location>
</feature>
<dbReference type="Proteomes" id="UP000281771">
    <property type="component" value="Unassembled WGS sequence"/>
</dbReference>
<dbReference type="PANTHER" id="PTHR10291:SF0">
    <property type="entry name" value="DEHYDRODOLICHYL DIPHOSPHATE SYNTHASE 2"/>
    <property type="match status" value="1"/>
</dbReference>
<feature type="active site" evidence="2">
    <location>
        <position position="27"/>
    </location>
</feature>
<feature type="binding site" evidence="2">
    <location>
        <begin position="205"/>
        <end position="207"/>
    </location>
    <ligand>
        <name>substrate</name>
    </ligand>
</feature>
<dbReference type="SUPFAM" id="SSF64005">
    <property type="entry name" value="Undecaprenyl diphosphate synthase"/>
    <property type="match status" value="1"/>
</dbReference>
<feature type="binding site" evidence="2">
    <location>
        <position position="199"/>
    </location>
    <ligand>
        <name>substrate</name>
    </ligand>
</feature>
<feature type="binding site" evidence="2">
    <location>
        <position position="78"/>
    </location>
    <ligand>
        <name>substrate</name>
    </ligand>
</feature>
<dbReference type="Pfam" id="PF01255">
    <property type="entry name" value="Prenyltransf"/>
    <property type="match status" value="1"/>
</dbReference>
<proteinExistence type="inferred from homology"/>
<dbReference type="NCBIfam" id="NF011405">
    <property type="entry name" value="PRK14830.1"/>
    <property type="match status" value="1"/>
</dbReference>
<keyword evidence="2" id="KW-0479">Metal-binding</keyword>
<comment type="caution">
    <text evidence="3">The sequence shown here is derived from an EMBL/GenBank/DDBJ whole genome shotgun (WGS) entry which is preliminary data.</text>
</comment>
<dbReference type="HAMAP" id="MF_01139">
    <property type="entry name" value="ISPT"/>
    <property type="match status" value="1"/>
</dbReference>
<comment type="cofactor">
    <cofactor evidence="2">
        <name>Mg(2+)</name>
        <dbReference type="ChEBI" id="CHEBI:18420"/>
    </cofactor>
    <text evidence="2">Binds 2 magnesium ions per subunit.</text>
</comment>
<feature type="binding site" evidence="2">
    <location>
        <position position="44"/>
    </location>
    <ligand>
        <name>substrate</name>
    </ligand>
</feature>
<dbReference type="RefSeq" id="WP_018166638.1">
    <property type="nucleotide sequence ID" value="NZ_RQZA01000003.1"/>
</dbReference>
<keyword evidence="4" id="KW-1185">Reference proteome</keyword>
<feature type="binding site" evidence="2">
    <location>
        <position position="218"/>
    </location>
    <ligand>
        <name>Mg(2+)</name>
        <dbReference type="ChEBI" id="CHEBI:18420"/>
    </ligand>
</feature>
<accession>A0A3P1VBW9</accession>
<dbReference type="FunFam" id="3.40.1180.10:FF:000001">
    <property type="entry name" value="(2E,6E)-farnesyl-diphosphate-specific ditrans,polycis-undecaprenyl-diphosphate synthase"/>
    <property type="match status" value="1"/>
</dbReference>
<comment type="subunit">
    <text evidence="2">Homodimer.</text>
</comment>
<dbReference type="GO" id="GO:0008834">
    <property type="term" value="F:ditrans,polycis-undecaprenyl-diphosphate synthase [(2E,6E)-farnesyl-diphosphate specific] activity"/>
    <property type="evidence" value="ECO:0007669"/>
    <property type="project" value="TreeGrafter"/>
</dbReference>
<feature type="binding site" evidence="2">
    <location>
        <position position="76"/>
    </location>
    <ligand>
        <name>substrate</name>
    </ligand>
</feature>
<feature type="binding site" evidence="2">
    <location>
        <position position="27"/>
    </location>
    <ligand>
        <name>Mg(2+)</name>
        <dbReference type="ChEBI" id="CHEBI:18420"/>
    </ligand>
</feature>
<dbReference type="Gene3D" id="3.40.1180.10">
    <property type="entry name" value="Decaprenyl diphosphate synthase-like"/>
    <property type="match status" value="1"/>
</dbReference>
<dbReference type="InterPro" id="IPR018520">
    <property type="entry name" value="UPP_synth-like_CS"/>
</dbReference>
<dbReference type="GO" id="GO:0005829">
    <property type="term" value="C:cytosol"/>
    <property type="evidence" value="ECO:0007669"/>
    <property type="project" value="TreeGrafter"/>
</dbReference>